<dbReference type="RefSeq" id="WP_145363319.1">
    <property type="nucleotide sequence ID" value="NZ_CP036268.1"/>
</dbReference>
<feature type="transmembrane region" description="Helical" evidence="5">
    <location>
        <begin position="179"/>
        <end position="200"/>
    </location>
</feature>
<dbReference type="Pfam" id="PF00361">
    <property type="entry name" value="Proton_antipo_M"/>
    <property type="match status" value="1"/>
</dbReference>
<feature type="transmembrane region" description="Helical" evidence="5">
    <location>
        <begin position="52"/>
        <end position="73"/>
    </location>
</feature>
<evidence type="ECO:0000256" key="6">
    <source>
        <dbReference type="RuleBase" id="RU000320"/>
    </source>
</evidence>
<feature type="transmembrane region" description="Helical" evidence="5">
    <location>
        <begin position="335"/>
        <end position="357"/>
    </location>
</feature>
<feature type="transmembrane region" description="Helical" evidence="5">
    <location>
        <begin position="270"/>
        <end position="290"/>
    </location>
</feature>
<evidence type="ECO:0000256" key="1">
    <source>
        <dbReference type="ARBA" id="ARBA00004127"/>
    </source>
</evidence>
<dbReference type="EC" id="7.1.1.-" evidence="5"/>
<keyword evidence="5" id="KW-0813">Transport</keyword>
<dbReference type="InterPro" id="IPR010096">
    <property type="entry name" value="NADH-Q_OxRdtase_suN/2"/>
</dbReference>
<feature type="transmembrane region" description="Helical" evidence="5">
    <location>
        <begin position="377"/>
        <end position="398"/>
    </location>
</feature>
<dbReference type="Proteomes" id="UP000317318">
    <property type="component" value="Chromosome"/>
</dbReference>
<keyword evidence="3 5" id="KW-1133">Transmembrane helix</keyword>
<feature type="transmembrane region" description="Helical" evidence="5">
    <location>
        <begin position="419"/>
        <end position="438"/>
    </location>
</feature>
<evidence type="ECO:0000256" key="5">
    <source>
        <dbReference type="HAMAP-Rule" id="MF_00445"/>
    </source>
</evidence>
<organism evidence="8 9">
    <name type="scientific">Stratiformator vulcanicus</name>
    <dbReference type="NCBI Taxonomy" id="2527980"/>
    <lineage>
        <taxon>Bacteria</taxon>
        <taxon>Pseudomonadati</taxon>
        <taxon>Planctomycetota</taxon>
        <taxon>Planctomycetia</taxon>
        <taxon>Planctomycetales</taxon>
        <taxon>Planctomycetaceae</taxon>
        <taxon>Stratiformator</taxon>
    </lineage>
</organism>
<feature type="domain" description="NADH:quinone oxidoreductase/Mrp antiporter transmembrane" evidence="7">
    <location>
        <begin position="144"/>
        <end position="462"/>
    </location>
</feature>
<dbReference type="InterPro" id="IPR001750">
    <property type="entry name" value="ND/Mrp_TM"/>
</dbReference>
<keyword evidence="5" id="KW-1278">Translocase</keyword>
<evidence type="ECO:0000259" key="7">
    <source>
        <dbReference type="Pfam" id="PF00361"/>
    </source>
</evidence>
<dbReference type="GO" id="GO:0042773">
    <property type="term" value="P:ATP synthesis coupled electron transport"/>
    <property type="evidence" value="ECO:0007669"/>
    <property type="project" value="InterPro"/>
</dbReference>
<keyword evidence="5" id="KW-0830">Ubiquinone</keyword>
<comment type="subunit">
    <text evidence="5">NDH-1 is composed of 14 different subunits. Subunits NuoA, H, J, K, L, M, N constitute the membrane sector of the complex.</text>
</comment>
<keyword evidence="2 5" id="KW-0812">Transmembrane</keyword>
<dbReference type="KEGG" id="svp:Pan189_15540"/>
<feature type="transmembrane region" description="Helical" evidence="5">
    <location>
        <begin position="148"/>
        <end position="167"/>
    </location>
</feature>
<gene>
    <name evidence="5 8" type="primary">nuoN</name>
    <name evidence="8" type="ORF">Pan189_15540</name>
</gene>
<protein>
    <recommendedName>
        <fullName evidence="5">NADH-quinone oxidoreductase subunit N</fullName>
        <ecNumber evidence="5">7.1.1.-</ecNumber>
    </recommendedName>
    <alternativeName>
        <fullName evidence="5">NADH dehydrogenase I subunit N</fullName>
    </alternativeName>
    <alternativeName>
        <fullName evidence="5">NDH-1 subunit N</fullName>
    </alternativeName>
</protein>
<dbReference type="GO" id="GO:0005886">
    <property type="term" value="C:plasma membrane"/>
    <property type="evidence" value="ECO:0007669"/>
    <property type="project" value="UniProtKB-SubCell"/>
</dbReference>
<dbReference type="EMBL" id="CP036268">
    <property type="protein sequence ID" value="QDT37182.1"/>
    <property type="molecule type" value="Genomic_DNA"/>
</dbReference>
<dbReference type="HAMAP" id="MF_00445">
    <property type="entry name" value="NDH1_NuoN_1"/>
    <property type="match status" value="1"/>
</dbReference>
<dbReference type="AlphaFoldDB" id="A0A517QZW1"/>
<evidence type="ECO:0000256" key="3">
    <source>
        <dbReference type="ARBA" id="ARBA00022989"/>
    </source>
</evidence>
<feature type="transmembrane region" description="Helical" evidence="5">
    <location>
        <begin position="20"/>
        <end position="40"/>
    </location>
</feature>
<feature type="transmembrane region" description="Helical" evidence="5">
    <location>
        <begin position="302"/>
        <end position="326"/>
    </location>
</feature>
<sequence length="539" mass="56517">MNLREVLDILAIDTLGVSLPLFAPELTLCGLTVALLLARLFQIDRAISPQWIALLGAGTALAIACLPVANVIADGSGTLRPTELFSGLLRWDEATIVFRVLILAAFFLTVWLSMLTGLPDRDDGPDYYTMLTGTTLGAVLMTEANHLLMMFLAVEMASVPGYALVGFQKGRRKSSEAALKYLIYGAGAAGVLLYGISLIAGASGTMSLTELAPRLSLIATETDGLLGSSLGRAASIGVLLAVAGIGFKLALVPFQFWCPDAFEGASAETAGFLSVVPKIGAFALLLRLLWPLTQMDAASGSSLAVNLGLGLAVISMLTMTVGNLAAYPQTNLKRLFAYSTIAHAGYMLMGPAAALVASQAADTAPEHLAVAGGLQGLTYYAAAYVFMNLGPFAVIAFIRNHTFREDIEGCRGMKSHLPIACVAMACCLYGLIGLPPSGGFMGKIMVFYAGLAAGNLSPIMTVMVVVASANTVASLFYYLRIIQSMFLQSPSNSADVEEIRPKLSEDIFLLVLAIPVIVSGIIVSPLVNVAASVARAITS</sequence>
<keyword evidence="5" id="KW-0874">Quinone</keyword>
<feature type="transmembrane region" description="Helical" evidence="5">
    <location>
        <begin position="507"/>
        <end position="531"/>
    </location>
</feature>
<comment type="function">
    <text evidence="5">NDH-1 shuttles electrons from NADH, via FMN and iron-sulfur (Fe-S) centers, to quinones in the respiratory chain. The immediate electron acceptor for the enzyme in this species is believed to be ubiquinone. Couples the redox reaction to proton translocation (for every two electrons transferred, four hydrogen ions are translocated across the cytoplasmic membrane), and thus conserves the redox energy in a proton gradient.</text>
</comment>
<evidence type="ECO:0000256" key="4">
    <source>
        <dbReference type="ARBA" id="ARBA00023136"/>
    </source>
</evidence>
<keyword evidence="9" id="KW-1185">Reference proteome</keyword>
<dbReference type="GO" id="GO:0048038">
    <property type="term" value="F:quinone binding"/>
    <property type="evidence" value="ECO:0007669"/>
    <property type="project" value="UniProtKB-KW"/>
</dbReference>
<comment type="similarity">
    <text evidence="5">Belongs to the complex I subunit 2 family.</text>
</comment>
<proteinExistence type="inferred from homology"/>
<dbReference type="OrthoDB" id="9807568at2"/>
<evidence type="ECO:0000313" key="8">
    <source>
        <dbReference type="EMBL" id="QDT37182.1"/>
    </source>
</evidence>
<name>A0A517QZW1_9PLAN</name>
<reference evidence="8 9" key="1">
    <citation type="submission" date="2019-02" db="EMBL/GenBank/DDBJ databases">
        <title>Deep-cultivation of Planctomycetes and their phenomic and genomic characterization uncovers novel biology.</title>
        <authorList>
            <person name="Wiegand S."/>
            <person name="Jogler M."/>
            <person name="Boedeker C."/>
            <person name="Pinto D."/>
            <person name="Vollmers J."/>
            <person name="Rivas-Marin E."/>
            <person name="Kohn T."/>
            <person name="Peeters S.H."/>
            <person name="Heuer A."/>
            <person name="Rast P."/>
            <person name="Oberbeckmann S."/>
            <person name="Bunk B."/>
            <person name="Jeske O."/>
            <person name="Meyerdierks A."/>
            <person name="Storesund J.E."/>
            <person name="Kallscheuer N."/>
            <person name="Luecker S."/>
            <person name="Lage O.M."/>
            <person name="Pohl T."/>
            <person name="Merkel B.J."/>
            <person name="Hornburger P."/>
            <person name="Mueller R.-W."/>
            <person name="Bruemmer F."/>
            <person name="Labrenz M."/>
            <person name="Spormann A.M."/>
            <person name="Op den Camp H."/>
            <person name="Overmann J."/>
            <person name="Amann R."/>
            <person name="Jetten M.S.M."/>
            <person name="Mascher T."/>
            <person name="Medema M.H."/>
            <person name="Devos D.P."/>
            <person name="Kaster A.-K."/>
            <person name="Ovreas L."/>
            <person name="Rohde M."/>
            <person name="Galperin M.Y."/>
            <person name="Jogler C."/>
        </authorList>
    </citation>
    <scope>NUCLEOTIDE SEQUENCE [LARGE SCALE GENOMIC DNA]</scope>
    <source>
        <strain evidence="8 9">Pan189</strain>
    </source>
</reference>
<keyword evidence="5" id="KW-0520">NAD</keyword>
<evidence type="ECO:0000256" key="2">
    <source>
        <dbReference type="ARBA" id="ARBA00022692"/>
    </source>
</evidence>
<comment type="subcellular location">
    <subcellularLocation>
        <location evidence="5">Cell membrane</location>
        <topology evidence="5">Multi-pass membrane protein</topology>
    </subcellularLocation>
    <subcellularLocation>
        <location evidence="1">Endomembrane system</location>
        <topology evidence="1">Multi-pass membrane protein</topology>
    </subcellularLocation>
    <subcellularLocation>
        <location evidence="6">Membrane</location>
        <topology evidence="6">Multi-pass membrane protein</topology>
    </subcellularLocation>
</comment>
<keyword evidence="5" id="KW-1003">Cell membrane</keyword>
<feature type="transmembrane region" description="Helical" evidence="5">
    <location>
        <begin position="458"/>
        <end position="479"/>
    </location>
</feature>
<keyword evidence="8" id="KW-0560">Oxidoreductase</keyword>
<feature type="transmembrane region" description="Helical" evidence="5">
    <location>
        <begin position="233"/>
        <end position="258"/>
    </location>
</feature>
<dbReference type="PANTHER" id="PTHR22773">
    <property type="entry name" value="NADH DEHYDROGENASE"/>
    <property type="match status" value="1"/>
</dbReference>
<dbReference type="GO" id="GO:0008137">
    <property type="term" value="F:NADH dehydrogenase (ubiquinone) activity"/>
    <property type="evidence" value="ECO:0007669"/>
    <property type="project" value="InterPro"/>
</dbReference>
<comment type="catalytic activity">
    <reaction evidence="5">
        <text>a quinone + NADH + 5 H(+)(in) = a quinol + NAD(+) + 4 H(+)(out)</text>
        <dbReference type="Rhea" id="RHEA:57888"/>
        <dbReference type="ChEBI" id="CHEBI:15378"/>
        <dbReference type="ChEBI" id="CHEBI:24646"/>
        <dbReference type="ChEBI" id="CHEBI:57540"/>
        <dbReference type="ChEBI" id="CHEBI:57945"/>
        <dbReference type="ChEBI" id="CHEBI:132124"/>
    </reaction>
</comment>
<feature type="transmembrane region" description="Helical" evidence="5">
    <location>
        <begin position="96"/>
        <end position="115"/>
    </location>
</feature>
<dbReference type="GO" id="GO:0050136">
    <property type="term" value="F:NADH dehydrogenase (quinone) (non-electrogenic) activity"/>
    <property type="evidence" value="ECO:0007669"/>
    <property type="project" value="UniProtKB-UniRule"/>
</dbReference>
<evidence type="ECO:0000313" key="9">
    <source>
        <dbReference type="Proteomes" id="UP000317318"/>
    </source>
</evidence>
<accession>A0A517QZW1</accession>
<keyword evidence="4 5" id="KW-0472">Membrane</keyword>
<dbReference type="GO" id="GO:0012505">
    <property type="term" value="C:endomembrane system"/>
    <property type="evidence" value="ECO:0007669"/>
    <property type="project" value="UniProtKB-SubCell"/>
</dbReference>